<evidence type="ECO:0000256" key="1">
    <source>
        <dbReference type="SAM" id="SignalP"/>
    </source>
</evidence>
<dbReference type="EMBL" id="JAQQXR010000001">
    <property type="protein sequence ID" value="MDC8756621.1"/>
    <property type="molecule type" value="Genomic_DNA"/>
</dbReference>
<accession>A0ABT5JVV5</accession>
<comment type="caution">
    <text evidence="2">The sequence shown here is derived from an EMBL/GenBank/DDBJ whole genome shotgun (WGS) entry which is preliminary data.</text>
</comment>
<dbReference type="RefSeq" id="WP_273669257.1">
    <property type="nucleotide sequence ID" value="NZ_JAQQXR010000001.1"/>
</dbReference>
<feature type="signal peptide" evidence="1">
    <location>
        <begin position="1"/>
        <end position="19"/>
    </location>
</feature>
<evidence type="ECO:0008006" key="4">
    <source>
        <dbReference type="Google" id="ProtNLM"/>
    </source>
</evidence>
<evidence type="ECO:0000313" key="2">
    <source>
        <dbReference type="EMBL" id="MDC8756621.1"/>
    </source>
</evidence>
<reference evidence="2 3" key="1">
    <citation type="submission" date="2022-10" db="EMBL/GenBank/DDBJ databases">
        <title>Janthinobacterium sp. hw3 Genome sequencing.</title>
        <authorList>
            <person name="Park S."/>
        </authorList>
    </citation>
    <scope>NUCLEOTIDE SEQUENCE [LARGE SCALE GENOMIC DNA]</scope>
    <source>
        <strain evidence="3">hw3</strain>
    </source>
</reference>
<name>A0ABT5JVV5_9BURK</name>
<organism evidence="2 3">
    <name type="scientific">Janthinobacterium fluminis</name>
    <dbReference type="NCBI Taxonomy" id="2987524"/>
    <lineage>
        <taxon>Bacteria</taxon>
        <taxon>Pseudomonadati</taxon>
        <taxon>Pseudomonadota</taxon>
        <taxon>Betaproteobacteria</taxon>
        <taxon>Burkholderiales</taxon>
        <taxon>Oxalobacteraceae</taxon>
        <taxon>Janthinobacterium</taxon>
    </lineage>
</organism>
<keyword evidence="3" id="KW-1185">Reference proteome</keyword>
<feature type="chain" id="PRO_5046901887" description="Fibronectin type-III domain-containing protein" evidence="1">
    <location>
        <begin position="20"/>
        <end position="220"/>
    </location>
</feature>
<gene>
    <name evidence="2" type="ORF">OIK44_03335</name>
</gene>
<evidence type="ECO:0000313" key="3">
    <source>
        <dbReference type="Proteomes" id="UP001221208"/>
    </source>
</evidence>
<keyword evidence="1" id="KW-0732">Signal</keyword>
<dbReference type="Proteomes" id="UP001221208">
    <property type="component" value="Unassembled WGS sequence"/>
</dbReference>
<sequence length="220" mass="23483">MKRRVMAVCGMLACGLASADAKFEQLSVRIEQNATDQDFEFVVEATGGDTGFAALTVRAPDGRVVARFEAPKSGLGMRTFRLETPEPKSFARLQADYPAGDYTFTATTVTQLQLSDTARLSHQLPAAATFVRPRPHESGVAPGGLRIEWRPPAGLKSCVLTIENDVTEVKVVQATLAGTASTFQVPDKLLEAGATYKIAIGSVAQNGNASYVETLFSVAK</sequence>
<proteinExistence type="predicted"/>
<protein>
    <recommendedName>
        <fullName evidence="4">Fibronectin type-III domain-containing protein</fullName>
    </recommendedName>
</protein>